<name>A0A8S1W300_PAROT</name>
<proteinExistence type="predicted"/>
<gene>
    <name evidence="1" type="ORF">POCTA_138.1.T0810005</name>
</gene>
<dbReference type="EMBL" id="CAJJDP010000080">
    <property type="protein sequence ID" value="CAD8183323.1"/>
    <property type="molecule type" value="Genomic_DNA"/>
</dbReference>
<evidence type="ECO:0000313" key="1">
    <source>
        <dbReference type="EMBL" id="CAD8183323.1"/>
    </source>
</evidence>
<keyword evidence="2" id="KW-1185">Reference proteome</keyword>
<dbReference type="AlphaFoldDB" id="A0A8S1W300"/>
<dbReference type="Proteomes" id="UP000683925">
    <property type="component" value="Unassembled WGS sequence"/>
</dbReference>
<accession>A0A8S1W300</accession>
<sequence>MRSKQLLNFDLNKLGKRGLGKFFCEQCGSGPQISAVSYSSYLRQKILGKHLIKINQEKICNPIQIMKDIILSNPPQSQEQPNYDSGRATPFQNKLSINLSHQYCKLEYTLSKTNYNVSYQGILSRHNMFVRNQITYLIKFQLSFYYIFLQFLLKIIEQNQTIV</sequence>
<comment type="caution">
    <text evidence="1">The sequence shown here is derived from an EMBL/GenBank/DDBJ whole genome shotgun (WGS) entry which is preliminary data.</text>
</comment>
<organism evidence="1 2">
    <name type="scientific">Paramecium octaurelia</name>
    <dbReference type="NCBI Taxonomy" id="43137"/>
    <lineage>
        <taxon>Eukaryota</taxon>
        <taxon>Sar</taxon>
        <taxon>Alveolata</taxon>
        <taxon>Ciliophora</taxon>
        <taxon>Intramacronucleata</taxon>
        <taxon>Oligohymenophorea</taxon>
        <taxon>Peniculida</taxon>
        <taxon>Parameciidae</taxon>
        <taxon>Paramecium</taxon>
    </lineage>
</organism>
<reference evidence="1" key="1">
    <citation type="submission" date="2021-01" db="EMBL/GenBank/DDBJ databases">
        <authorList>
            <consortium name="Genoscope - CEA"/>
            <person name="William W."/>
        </authorList>
    </citation>
    <scope>NUCLEOTIDE SEQUENCE</scope>
</reference>
<protein>
    <submittedName>
        <fullName evidence="1">Uncharacterized protein</fullName>
    </submittedName>
</protein>
<evidence type="ECO:0000313" key="2">
    <source>
        <dbReference type="Proteomes" id="UP000683925"/>
    </source>
</evidence>